<comment type="caution">
    <text evidence="1">The sequence shown here is derived from an EMBL/GenBank/DDBJ whole genome shotgun (WGS) entry which is preliminary data.</text>
</comment>
<dbReference type="SUPFAM" id="SSF56235">
    <property type="entry name" value="N-terminal nucleophile aminohydrolases (Ntn hydrolases)"/>
    <property type="match status" value="1"/>
</dbReference>
<dbReference type="InterPro" id="IPR029055">
    <property type="entry name" value="Ntn_hydrolases_N"/>
</dbReference>
<name>A0A370KDZ4_9HYPH</name>
<dbReference type="RefSeq" id="WP_016558601.1">
    <property type="nucleotide sequence ID" value="NZ_KZ857272.1"/>
</dbReference>
<evidence type="ECO:0000313" key="1">
    <source>
        <dbReference type="EMBL" id="RDJ01370.1"/>
    </source>
</evidence>
<proteinExistence type="predicted"/>
<dbReference type="AlphaFoldDB" id="A0A370KDZ4"/>
<dbReference type="EMBL" id="NAAC01000051">
    <property type="protein sequence ID" value="RDJ01370.1"/>
    <property type="molecule type" value="Genomic_DNA"/>
</dbReference>
<accession>A0A370KDZ4</accession>
<evidence type="ECO:0000313" key="2">
    <source>
        <dbReference type="Proteomes" id="UP000254939"/>
    </source>
</evidence>
<gene>
    <name evidence="1" type="ORF">B5K06_33535</name>
</gene>
<protein>
    <submittedName>
        <fullName evidence="1">Uncharacterized protein</fullName>
    </submittedName>
</protein>
<dbReference type="OrthoDB" id="8354941at2"/>
<dbReference type="Proteomes" id="UP000254939">
    <property type="component" value="Unassembled WGS sequence"/>
</dbReference>
<reference evidence="1 2" key="1">
    <citation type="submission" date="2017-03" db="EMBL/GenBank/DDBJ databases">
        <title>Genome analysis of Rhizobial strains effectives or ineffectives for nitrogen fixation isolated from bean seeds.</title>
        <authorList>
            <person name="Peralta H."/>
            <person name="Aguilar-Vera A."/>
            <person name="Mora Y."/>
            <person name="Vargas-Lagunas C."/>
            <person name="Girard L."/>
            <person name="Mora J."/>
        </authorList>
    </citation>
    <scope>NUCLEOTIDE SEQUENCE [LARGE SCALE GENOMIC DNA]</scope>
    <source>
        <strain evidence="1 2">CCGM3</strain>
    </source>
</reference>
<dbReference type="Gene3D" id="3.60.20.10">
    <property type="entry name" value="Glutamine Phosphoribosylpyrophosphate, subunit 1, domain 1"/>
    <property type="match status" value="1"/>
</dbReference>
<organism evidence="1 2">
    <name type="scientific">Rhizobium grahamii</name>
    <dbReference type="NCBI Taxonomy" id="1120045"/>
    <lineage>
        <taxon>Bacteria</taxon>
        <taxon>Pseudomonadati</taxon>
        <taxon>Pseudomonadota</taxon>
        <taxon>Alphaproteobacteria</taxon>
        <taxon>Hyphomicrobiales</taxon>
        <taxon>Rhizobiaceae</taxon>
        <taxon>Rhizobium/Agrobacterium group</taxon>
        <taxon>Rhizobium</taxon>
    </lineage>
</organism>
<sequence length="182" mass="19551">MTCIVGVAQDGNVWIGGDSAASNGYSSTVRKDVKVFRNGPFIMGFTSSFRMGQLLAHSFRPPTHHADADVYAFMVTDFVDEVRRCLKVGGWAESQNKKESGGTFLVGYEGRLFKILTDYQVAEALAGHDACGCGENTALGSMFSTVGEKPESRIMTALAAAAEYSTGVRPPFSIQSLFVVSN</sequence>